<dbReference type="GO" id="GO:0005730">
    <property type="term" value="C:nucleolus"/>
    <property type="evidence" value="ECO:0007669"/>
    <property type="project" value="TreeGrafter"/>
</dbReference>
<dbReference type="GeneID" id="37012395"/>
<evidence type="ECO:0000256" key="2">
    <source>
        <dbReference type="ARBA" id="ARBA00005907"/>
    </source>
</evidence>
<sequence length="711" mass="80337">MAKAKKQTKKFQQRHLKRTIDDRKAHQKKKAVIDRAKKAKELRSNKSRRAAGGDDDDEGGAEEGSDDDEEAQLEEGDDAEPGASSFKGMSVEDFLGGGFKAGLDGDEDDGDGDAEDDDDDEEDEMSELEELSDGEGHAQDLEKLKEKDPEFYKFLQENDKDLLNFGAEEDSEDEEDEEDDEDDSDEDMEAAPALAKGKGKMTAEQEAQEVVTTKMLRGWQKDMIQQRSLKALRKLLLAFKSAAHMDDPDGAGSSQMYAIEEATVFNKLIITVLKYTPVVLQHHIPAKETAQGKFKLPTNNKKFALLQRPIQIYFANLHHLLRTITEPEMLYVAVTESAKMVPFVMNNRRMAREYIKVLLDLWSSAADRVRIAAFLSVRKVAQAGDEAMIDMCLRGAYQSFIRSTKLTTVHTLPSINLMKNSASELYSLDTAASYQQAFSFIRQLAVHLRNALKTRSADSFKSVYNWQYLHCIDFWSIVLATACDRQRLEERGEVESELQQLIYPLVQVALGAIRLIPTSRYFPLRMHLLRSLLRLMQRTGVYIPLGASLLEMLSSPEFTRKAKGSTLKPLDFTTTLRAPAAYVRTRVYVDQLAEEVPHLLLEFLATQARSIALPELVVPLTVQLRRTLKHGSSPKLSTICKQLLSKLDANVRFVENKRRAVDFAPNNLKGVQSFLSDLDEKMELPLEGALRLARKVREQKRKLVEEAEQRV</sequence>
<evidence type="ECO:0000256" key="1">
    <source>
        <dbReference type="ARBA" id="ARBA00004123"/>
    </source>
</evidence>
<dbReference type="Pfam" id="PF03715">
    <property type="entry name" value="Noc2"/>
    <property type="match status" value="1"/>
</dbReference>
<feature type="compositionally biased region" description="Basic and acidic residues" evidence="4">
    <location>
        <begin position="31"/>
        <end position="44"/>
    </location>
</feature>
<feature type="compositionally biased region" description="Basic and acidic residues" evidence="4">
    <location>
        <begin position="134"/>
        <end position="162"/>
    </location>
</feature>
<dbReference type="EMBL" id="KZ819326">
    <property type="protein sequence ID" value="PWN21196.1"/>
    <property type="molecule type" value="Genomic_DNA"/>
</dbReference>
<dbReference type="STRING" id="1684307.A0A316U7H4"/>
<keyword evidence="6" id="KW-1185">Reference proteome</keyword>
<feature type="compositionally biased region" description="Acidic residues" evidence="4">
    <location>
        <begin position="167"/>
        <end position="188"/>
    </location>
</feature>
<name>A0A316U7H4_9BASI</name>
<dbReference type="GO" id="GO:0005654">
    <property type="term" value="C:nucleoplasm"/>
    <property type="evidence" value="ECO:0007669"/>
    <property type="project" value="TreeGrafter"/>
</dbReference>
<gene>
    <name evidence="5" type="ORF">BCV69DRAFT_259513</name>
</gene>
<dbReference type="GO" id="GO:0030690">
    <property type="term" value="C:Noc1p-Noc2p complex"/>
    <property type="evidence" value="ECO:0007669"/>
    <property type="project" value="TreeGrafter"/>
</dbReference>
<dbReference type="AlphaFoldDB" id="A0A316U7H4"/>
<dbReference type="GO" id="GO:0042273">
    <property type="term" value="P:ribosomal large subunit biogenesis"/>
    <property type="evidence" value="ECO:0007669"/>
    <property type="project" value="TreeGrafter"/>
</dbReference>
<dbReference type="GO" id="GO:0030691">
    <property type="term" value="C:Noc2p-Noc3p complex"/>
    <property type="evidence" value="ECO:0007669"/>
    <property type="project" value="TreeGrafter"/>
</dbReference>
<feature type="region of interest" description="Disordered" evidence="4">
    <location>
        <begin position="1"/>
        <end position="188"/>
    </location>
</feature>
<dbReference type="OrthoDB" id="10266662at2759"/>
<keyword evidence="3" id="KW-0539">Nucleus</keyword>
<comment type="subcellular location">
    <subcellularLocation>
        <location evidence="1">Nucleus</location>
    </subcellularLocation>
</comment>
<organism evidence="5 6">
    <name type="scientific">Pseudomicrostroma glucosiphilum</name>
    <dbReference type="NCBI Taxonomy" id="1684307"/>
    <lineage>
        <taxon>Eukaryota</taxon>
        <taxon>Fungi</taxon>
        <taxon>Dikarya</taxon>
        <taxon>Basidiomycota</taxon>
        <taxon>Ustilaginomycotina</taxon>
        <taxon>Exobasidiomycetes</taxon>
        <taxon>Microstromatales</taxon>
        <taxon>Microstromatales incertae sedis</taxon>
        <taxon>Pseudomicrostroma</taxon>
    </lineage>
</organism>
<evidence type="ECO:0000313" key="5">
    <source>
        <dbReference type="EMBL" id="PWN21196.1"/>
    </source>
</evidence>
<dbReference type="PANTHER" id="PTHR12687">
    <property type="entry name" value="NUCLEOLAR COMPLEX 2 AND RAD4-RELATED"/>
    <property type="match status" value="1"/>
</dbReference>
<dbReference type="PANTHER" id="PTHR12687:SF4">
    <property type="entry name" value="NUCLEOLAR COMPLEX PROTEIN 2 HOMOLOG"/>
    <property type="match status" value="1"/>
</dbReference>
<reference evidence="5 6" key="1">
    <citation type="journal article" date="2018" name="Mol. Biol. Evol.">
        <title>Broad Genomic Sampling Reveals a Smut Pathogenic Ancestry of the Fungal Clade Ustilaginomycotina.</title>
        <authorList>
            <person name="Kijpornyongpan T."/>
            <person name="Mondo S.J."/>
            <person name="Barry K."/>
            <person name="Sandor L."/>
            <person name="Lee J."/>
            <person name="Lipzen A."/>
            <person name="Pangilinan J."/>
            <person name="LaButti K."/>
            <person name="Hainaut M."/>
            <person name="Henrissat B."/>
            <person name="Grigoriev I.V."/>
            <person name="Spatafora J.W."/>
            <person name="Aime M.C."/>
        </authorList>
    </citation>
    <scope>NUCLEOTIDE SEQUENCE [LARGE SCALE GENOMIC DNA]</scope>
    <source>
        <strain evidence="5 6">MCA 4718</strain>
    </source>
</reference>
<comment type="similarity">
    <text evidence="2">Belongs to the NOC2 family.</text>
</comment>
<evidence type="ECO:0000256" key="3">
    <source>
        <dbReference type="ARBA" id="ARBA00023242"/>
    </source>
</evidence>
<evidence type="ECO:0000313" key="6">
    <source>
        <dbReference type="Proteomes" id="UP000245942"/>
    </source>
</evidence>
<dbReference type="RefSeq" id="XP_025348356.1">
    <property type="nucleotide sequence ID" value="XM_025490661.1"/>
</dbReference>
<feature type="compositionally biased region" description="Basic residues" evidence="4">
    <location>
        <begin position="1"/>
        <end position="17"/>
    </location>
</feature>
<feature type="compositionally biased region" description="Acidic residues" evidence="4">
    <location>
        <begin position="104"/>
        <end position="133"/>
    </location>
</feature>
<proteinExistence type="inferred from homology"/>
<feature type="compositionally biased region" description="Acidic residues" evidence="4">
    <location>
        <begin position="53"/>
        <end position="80"/>
    </location>
</feature>
<dbReference type="InterPro" id="IPR005343">
    <property type="entry name" value="Noc2"/>
</dbReference>
<dbReference type="Proteomes" id="UP000245942">
    <property type="component" value="Unassembled WGS sequence"/>
</dbReference>
<accession>A0A316U7H4</accession>
<evidence type="ECO:0000256" key="4">
    <source>
        <dbReference type="SAM" id="MobiDB-lite"/>
    </source>
</evidence>
<protein>
    <submittedName>
        <fullName evidence="5">Noc2-domain-containing protein</fullName>
    </submittedName>
</protein>